<accession>A0AAU7PP08</accession>
<organism evidence="2">
    <name type="scientific">Lacrimispora sp. BS-2</name>
    <dbReference type="NCBI Taxonomy" id="3151850"/>
    <lineage>
        <taxon>Bacteria</taxon>
        <taxon>Bacillati</taxon>
        <taxon>Bacillota</taxon>
        <taxon>Clostridia</taxon>
        <taxon>Lachnospirales</taxon>
        <taxon>Lachnospiraceae</taxon>
        <taxon>Lacrimispora</taxon>
    </lineage>
</organism>
<dbReference type="Pfam" id="PF10825">
    <property type="entry name" value="DUF2752"/>
    <property type="match status" value="1"/>
</dbReference>
<dbReference type="EMBL" id="CP157940">
    <property type="protein sequence ID" value="XBS53998.1"/>
    <property type="molecule type" value="Genomic_DNA"/>
</dbReference>
<feature type="transmembrane region" description="Helical" evidence="1">
    <location>
        <begin position="80"/>
        <end position="98"/>
    </location>
</feature>
<proteinExistence type="predicted"/>
<dbReference type="AlphaFoldDB" id="A0AAU7PP08"/>
<keyword evidence="1" id="KW-0472">Membrane</keyword>
<sequence>MNWLKKIFGFGLPCLFHSLTGLYCPGCGGTRAVRSLLRGDLRMSFQYHPLVLYAVFALLLELLFWAFAKGRRDSVKYRKRARILILAGVAITAVNWIFKNYMLVFQSVDLLPPFK</sequence>
<dbReference type="RefSeq" id="WP_349946335.1">
    <property type="nucleotide sequence ID" value="NZ_CP157940.1"/>
</dbReference>
<feature type="transmembrane region" description="Helical" evidence="1">
    <location>
        <begin position="45"/>
        <end position="68"/>
    </location>
</feature>
<keyword evidence="1" id="KW-0812">Transmembrane</keyword>
<protein>
    <submittedName>
        <fullName evidence="2">DUF2752 domain-containing protein</fullName>
    </submittedName>
</protein>
<reference evidence="2" key="1">
    <citation type="submission" date="2024-06" db="EMBL/GenBank/DDBJ databases">
        <title>Lacrimispora cavernae sp. nov., a novel anaerobe isolated from bat guano pile inside a cave.</title>
        <authorList>
            <person name="Miller S.L."/>
            <person name="Lu N."/>
            <person name="King J."/>
            <person name="Sankaranarayanan K."/>
            <person name="Lawson P.A."/>
        </authorList>
    </citation>
    <scope>NUCLEOTIDE SEQUENCE</scope>
    <source>
        <strain evidence="2">BS-2</strain>
    </source>
</reference>
<evidence type="ECO:0000256" key="1">
    <source>
        <dbReference type="SAM" id="Phobius"/>
    </source>
</evidence>
<evidence type="ECO:0000313" key="2">
    <source>
        <dbReference type="EMBL" id="XBS53998.1"/>
    </source>
</evidence>
<dbReference type="InterPro" id="IPR021215">
    <property type="entry name" value="DUF2752"/>
</dbReference>
<gene>
    <name evidence="2" type="ORF">ABFV83_19685</name>
</gene>
<keyword evidence="1" id="KW-1133">Transmembrane helix</keyword>
<name>A0AAU7PP08_9FIRM</name>